<dbReference type="InterPro" id="IPR000111">
    <property type="entry name" value="Glyco_hydro_27/36_CS"/>
</dbReference>
<keyword evidence="12 13" id="KW-0326">Glycosidase</keyword>
<dbReference type="SUPFAM" id="SSF51011">
    <property type="entry name" value="Glycosyl hydrolase domain"/>
    <property type="match status" value="1"/>
</dbReference>
<dbReference type="FunFam" id="3.20.20.70:FF:000177">
    <property type="entry name" value="Alpha-galactosidase"/>
    <property type="match status" value="1"/>
</dbReference>
<evidence type="ECO:0000256" key="2">
    <source>
        <dbReference type="ARBA" id="ARBA00003969"/>
    </source>
</evidence>
<keyword evidence="7" id="KW-0732">Signal</keyword>
<feature type="domain" description="Ricin B lectin" evidence="14">
    <location>
        <begin position="411"/>
        <end position="527"/>
    </location>
</feature>
<sequence length="536" mass="58867">MKAQAVMAMAAAGLASSAAPPNTILPTPPMGFNNWARFMTNINETIFIDAAVAMTNNGLRAAGYDRLNLDDAWSLRQRDSNGSMVADPAKFPSGLPWLTGWMRSQGFKPGIYTDAGSLSCGGYPGALDHEKRDLKDFLRWGFGYLKMDGCNLPDDTEETYHEIYSRWPMLLSYPKENAMVFSDSAPAYFSNQKNLTDWYRAMGWAADYGQLARHSADIVTYPNGNGWKSIMFNYGQNLRLARFQRPGFFNDPDLLIPDHPSLTMEEKKSQFALWCSMSSPLLLSADIPNLPQDTIDFLTNPALIAVDQDRLAQQATLVSRNATWDVLTRSLANGDRLLTVLNRGDSSASIDIPWQRTGIDHRYIGEGNITVQDLWTGQATLLPASGAQLAINNVPAHGTAVYRLKSVGPITPTGAIFNTNSFKCLTDSSSGNVTWAACQGTDAQVWTYDKDTAHVRSLLRRRECLVAVDGTVVTKRGCERHQTSPWTYKSSGNLVDNKSGNCLTEDIDGTVIAEGCGYLLNQQVLGLPAGVPIAMF</sequence>
<dbReference type="Gene3D" id="3.20.20.70">
    <property type="entry name" value="Aldolase class I"/>
    <property type="match status" value="1"/>
</dbReference>
<evidence type="ECO:0000256" key="8">
    <source>
        <dbReference type="ARBA" id="ARBA00022734"/>
    </source>
</evidence>
<dbReference type="EC" id="3.2.1.22" evidence="5 13"/>
<protein>
    <recommendedName>
        <fullName evidence="5 13">Alpha-galactosidase</fullName>
        <ecNumber evidence="5 13">3.2.1.22</ecNumber>
    </recommendedName>
    <alternativeName>
        <fullName evidence="13">Melibiase</fullName>
    </alternativeName>
</protein>
<comment type="subcellular location">
    <subcellularLocation>
        <location evidence="3">Secreted</location>
    </subcellularLocation>
</comment>
<dbReference type="Pfam" id="PF16499">
    <property type="entry name" value="Melibiase_2"/>
    <property type="match status" value="1"/>
</dbReference>
<proteinExistence type="inferred from homology"/>
<dbReference type="OMA" id="NWARFMC"/>
<dbReference type="InterPro" id="IPR000772">
    <property type="entry name" value="Ricin_B_lectin"/>
</dbReference>
<accession>E9E5I8</accession>
<evidence type="ECO:0000313" key="16">
    <source>
        <dbReference type="Proteomes" id="UP000002499"/>
    </source>
</evidence>
<dbReference type="SUPFAM" id="SSF51445">
    <property type="entry name" value="(Trans)glycosidases"/>
    <property type="match status" value="1"/>
</dbReference>
<evidence type="ECO:0000256" key="6">
    <source>
        <dbReference type="ARBA" id="ARBA00022525"/>
    </source>
</evidence>
<dbReference type="AlphaFoldDB" id="E9E5I8"/>
<evidence type="ECO:0000256" key="9">
    <source>
        <dbReference type="ARBA" id="ARBA00022801"/>
    </source>
</evidence>
<dbReference type="EMBL" id="GL698506">
    <property type="protein sequence ID" value="EFY88871.1"/>
    <property type="molecule type" value="Genomic_DNA"/>
</dbReference>
<comment type="similarity">
    <text evidence="4 13">Belongs to the glycosyl hydrolase 27 family.</text>
</comment>
<evidence type="ECO:0000256" key="13">
    <source>
        <dbReference type="RuleBase" id="RU361168"/>
    </source>
</evidence>
<dbReference type="STRING" id="655827.E9E5I8"/>
<dbReference type="PANTHER" id="PTHR11452">
    <property type="entry name" value="ALPHA-GALACTOSIDASE/ALPHA-N-ACETYLGALACTOSAMINIDASE"/>
    <property type="match status" value="1"/>
</dbReference>
<dbReference type="PRINTS" id="PR00740">
    <property type="entry name" value="GLHYDRLASE27"/>
</dbReference>
<organism evidence="16">
    <name type="scientific">Metarhizium acridum (strain CQMa 102)</name>
    <dbReference type="NCBI Taxonomy" id="655827"/>
    <lineage>
        <taxon>Eukaryota</taxon>
        <taxon>Fungi</taxon>
        <taxon>Dikarya</taxon>
        <taxon>Ascomycota</taxon>
        <taxon>Pezizomycotina</taxon>
        <taxon>Sordariomycetes</taxon>
        <taxon>Hypocreomycetidae</taxon>
        <taxon>Hypocreales</taxon>
        <taxon>Clavicipitaceae</taxon>
        <taxon>Metarhizium</taxon>
    </lineage>
</organism>
<evidence type="ECO:0000313" key="15">
    <source>
        <dbReference type="EMBL" id="EFY88871.1"/>
    </source>
</evidence>
<evidence type="ECO:0000259" key="14">
    <source>
        <dbReference type="SMART" id="SM00458"/>
    </source>
</evidence>
<dbReference type="Pfam" id="PF17801">
    <property type="entry name" value="Melibiase_C"/>
    <property type="match status" value="1"/>
</dbReference>
<dbReference type="Proteomes" id="UP000002499">
    <property type="component" value="Unassembled WGS sequence"/>
</dbReference>
<dbReference type="OrthoDB" id="5795902at2759"/>
<dbReference type="InterPro" id="IPR013785">
    <property type="entry name" value="Aldolase_TIM"/>
</dbReference>
<keyword evidence="6" id="KW-0964">Secreted</keyword>
<dbReference type="InterPro" id="IPR017853">
    <property type="entry name" value="GH"/>
</dbReference>
<comment type="catalytic activity">
    <reaction evidence="1 13">
        <text>Hydrolysis of terminal, non-reducing alpha-D-galactose residues in alpha-D-galactosides, including galactose oligosaccharides, galactomannans and galactolipids.</text>
        <dbReference type="EC" id="3.2.1.22"/>
    </reaction>
</comment>
<dbReference type="PANTHER" id="PTHR11452:SF91">
    <property type="entry name" value="ALPHA-GALACTOSIDASE A-RELATED"/>
    <property type="match status" value="1"/>
</dbReference>
<evidence type="ECO:0000256" key="10">
    <source>
        <dbReference type="ARBA" id="ARBA00023157"/>
    </source>
</evidence>
<dbReference type="eggNOG" id="KOG2366">
    <property type="taxonomic scope" value="Eukaryota"/>
</dbReference>
<dbReference type="GO" id="GO:0004557">
    <property type="term" value="F:alpha-galactosidase activity"/>
    <property type="evidence" value="ECO:0007669"/>
    <property type="project" value="UniProtKB-EC"/>
</dbReference>
<keyword evidence="11" id="KW-0325">Glycoprotein</keyword>
<dbReference type="GO" id="GO:0030246">
    <property type="term" value="F:carbohydrate binding"/>
    <property type="evidence" value="ECO:0007669"/>
    <property type="project" value="UniProtKB-KW"/>
</dbReference>
<dbReference type="GO" id="GO:0005975">
    <property type="term" value="P:carbohydrate metabolic process"/>
    <property type="evidence" value="ECO:0007669"/>
    <property type="project" value="InterPro"/>
</dbReference>
<evidence type="ECO:0000256" key="12">
    <source>
        <dbReference type="ARBA" id="ARBA00023295"/>
    </source>
</evidence>
<dbReference type="HOGENOM" id="CLU_013093_3_3_1"/>
<evidence type="ECO:0000256" key="1">
    <source>
        <dbReference type="ARBA" id="ARBA00001255"/>
    </source>
</evidence>
<dbReference type="InterPro" id="IPR041233">
    <property type="entry name" value="Melibiase_C"/>
</dbReference>
<evidence type="ECO:0000256" key="7">
    <source>
        <dbReference type="ARBA" id="ARBA00022729"/>
    </source>
</evidence>
<dbReference type="PROSITE" id="PS00512">
    <property type="entry name" value="ALPHA_GALACTOSIDASE"/>
    <property type="match status" value="1"/>
</dbReference>
<dbReference type="CDD" id="cd23425">
    <property type="entry name" value="beta-trefoil_Ricin_AglA"/>
    <property type="match status" value="1"/>
</dbReference>
<reference evidence="15 16" key="1">
    <citation type="journal article" date="2011" name="PLoS Genet.">
        <title>Genome sequencing and comparative transcriptomics of the model entomopathogenic fungi Metarhizium anisopliae and M. acridum.</title>
        <authorList>
            <person name="Gao Q."/>
            <person name="Jin K."/>
            <person name="Ying S.H."/>
            <person name="Zhang Y."/>
            <person name="Xiao G."/>
            <person name="Shang Y."/>
            <person name="Duan Z."/>
            <person name="Hu X."/>
            <person name="Xie X.Q."/>
            <person name="Zhou G."/>
            <person name="Peng G."/>
            <person name="Luo Z."/>
            <person name="Huang W."/>
            <person name="Wang B."/>
            <person name="Fang W."/>
            <person name="Wang S."/>
            <person name="Zhong Y."/>
            <person name="Ma L.J."/>
            <person name="St Leger R.J."/>
            <person name="Zhao G.P."/>
            <person name="Pei Y."/>
            <person name="Feng M.G."/>
            <person name="Xia Y."/>
            <person name="Wang C."/>
        </authorList>
    </citation>
    <scope>NUCLEOTIDE SEQUENCE [LARGE SCALE GENOMIC DNA]</scope>
    <source>
        <strain evidence="15 16">CQMa 102</strain>
    </source>
</reference>
<dbReference type="PROSITE" id="PS50231">
    <property type="entry name" value="RICIN_B_LECTIN"/>
    <property type="match status" value="1"/>
</dbReference>
<dbReference type="SMART" id="SM00458">
    <property type="entry name" value="RICIN"/>
    <property type="match status" value="1"/>
</dbReference>
<keyword evidence="9 13" id="KW-0378">Hydrolase</keyword>
<comment type="function">
    <text evidence="2">Hydrolyzes a variety of simple alpha-D-galactoside as well as more complex molecules such as oligosaccharides and polysaccharides.</text>
</comment>
<dbReference type="CDD" id="cd14792">
    <property type="entry name" value="GH27"/>
    <property type="match status" value="1"/>
</dbReference>
<evidence type="ECO:0000256" key="11">
    <source>
        <dbReference type="ARBA" id="ARBA00023180"/>
    </source>
</evidence>
<evidence type="ECO:0000256" key="5">
    <source>
        <dbReference type="ARBA" id="ARBA00012755"/>
    </source>
</evidence>
<name>E9E5I8_METAQ</name>
<dbReference type="KEGG" id="maw:19249447"/>
<keyword evidence="10 13" id="KW-1015">Disulfide bond</keyword>
<evidence type="ECO:0000256" key="4">
    <source>
        <dbReference type="ARBA" id="ARBA00009743"/>
    </source>
</evidence>
<dbReference type="Pfam" id="PF00652">
    <property type="entry name" value="Ricin_B_lectin"/>
    <property type="match status" value="1"/>
</dbReference>
<dbReference type="InterPro" id="IPR013780">
    <property type="entry name" value="Glyco_hydro_b"/>
</dbReference>
<dbReference type="Gene3D" id="2.80.10.50">
    <property type="match status" value="1"/>
</dbReference>
<dbReference type="InParanoid" id="E9E5I8"/>
<dbReference type="InterPro" id="IPR035992">
    <property type="entry name" value="Ricin_B-like_lectins"/>
</dbReference>
<gene>
    <name evidence="15" type="ORF">MAC_05136</name>
</gene>
<evidence type="ECO:0000256" key="3">
    <source>
        <dbReference type="ARBA" id="ARBA00004613"/>
    </source>
</evidence>
<dbReference type="InterPro" id="IPR002241">
    <property type="entry name" value="Glyco_hydro_27"/>
</dbReference>
<dbReference type="GO" id="GO:0005576">
    <property type="term" value="C:extracellular region"/>
    <property type="evidence" value="ECO:0007669"/>
    <property type="project" value="UniProtKB-SubCell"/>
</dbReference>
<dbReference type="Gene3D" id="2.60.40.1180">
    <property type="entry name" value="Golgi alpha-mannosidase II"/>
    <property type="match status" value="1"/>
</dbReference>
<dbReference type="SUPFAM" id="SSF50370">
    <property type="entry name" value="Ricin B-like lectins"/>
    <property type="match status" value="1"/>
</dbReference>
<dbReference type="GeneID" id="19249447"/>
<keyword evidence="16" id="KW-1185">Reference proteome</keyword>
<keyword evidence="8" id="KW-0430">Lectin</keyword>